<gene>
    <name evidence="1" type="ORF">J8TS2_37800</name>
</gene>
<evidence type="ECO:0000313" key="2">
    <source>
        <dbReference type="Proteomes" id="UP000679950"/>
    </source>
</evidence>
<proteinExistence type="predicted"/>
<evidence type="ECO:0000313" key="1">
    <source>
        <dbReference type="EMBL" id="GIN59461.1"/>
    </source>
</evidence>
<reference evidence="1 2" key="1">
    <citation type="submission" date="2021-03" db="EMBL/GenBank/DDBJ databases">
        <title>Antimicrobial resistance genes in bacteria isolated from Japanese honey, and their potential for conferring macrolide and lincosamide resistance in the American foulbrood pathogen Paenibacillus larvae.</title>
        <authorList>
            <person name="Okamoto M."/>
            <person name="Kumagai M."/>
            <person name="Kanamori H."/>
            <person name="Takamatsu D."/>
        </authorList>
    </citation>
    <scope>NUCLEOTIDE SEQUENCE [LARGE SCALE GENOMIC DNA]</scope>
    <source>
        <strain evidence="1 2">J8TS2</strain>
    </source>
</reference>
<keyword evidence="2" id="KW-1185">Reference proteome</keyword>
<comment type="caution">
    <text evidence="1">The sequence shown here is derived from an EMBL/GenBank/DDBJ whole genome shotgun (WGS) entry which is preliminary data.</text>
</comment>
<protein>
    <recommendedName>
        <fullName evidence="3">Transposase</fullName>
    </recommendedName>
</protein>
<dbReference type="EMBL" id="BORB01000046">
    <property type="protein sequence ID" value="GIN59461.1"/>
    <property type="molecule type" value="Genomic_DNA"/>
</dbReference>
<name>A0ABQ4KPN7_9BACI</name>
<evidence type="ECO:0008006" key="3">
    <source>
        <dbReference type="Google" id="ProtNLM"/>
    </source>
</evidence>
<accession>A0ABQ4KPN7</accession>
<sequence>MDIHPHLFRHIVIVKEIGTYTYKRYYQIGMRIGKDLKKSVSDIILSLQLEETTIVGMP</sequence>
<dbReference type="Proteomes" id="UP000679950">
    <property type="component" value="Unassembled WGS sequence"/>
</dbReference>
<organism evidence="1 2">
    <name type="scientific">Lederbergia ruris</name>
    <dbReference type="NCBI Taxonomy" id="217495"/>
    <lineage>
        <taxon>Bacteria</taxon>
        <taxon>Bacillati</taxon>
        <taxon>Bacillota</taxon>
        <taxon>Bacilli</taxon>
        <taxon>Bacillales</taxon>
        <taxon>Bacillaceae</taxon>
        <taxon>Lederbergia</taxon>
    </lineage>
</organism>